<dbReference type="EMBL" id="JAUJEB010000001">
    <property type="protein sequence ID" value="MDN5211021.1"/>
    <property type="molecule type" value="Genomic_DNA"/>
</dbReference>
<keyword evidence="1" id="KW-0732">Signal</keyword>
<name>A0ABT8L173_9BACT</name>
<dbReference type="RefSeq" id="WP_346756357.1">
    <property type="nucleotide sequence ID" value="NZ_JAUJEB010000001.1"/>
</dbReference>
<protein>
    <submittedName>
        <fullName evidence="2">SRPBCC domain-containing protein</fullName>
    </submittedName>
</protein>
<sequence>MKIIILILTMMTVTNTFAQNGKASTVKKTFSRQTSISIDIKASPVIIWSLLTNASDYPRWNSTIVSIEGDIEMGKKIKLKSTLDEKRTFKLKIKDFKPEKSMIWGDGKGNRLFTLKENSSGSITFSMDEKIGGLMYPMYAKYIPPFDEAFEQFAADLKKEAELIQNTKN</sequence>
<dbReference type="Proteomes" id="UP001172083">
    <property type="component" value="Unassembled WGS sequence"/>
</dbReference>
<proteinExistence type="predicted"/>
<dbReference type="InterPro" id="IPR023393">
    <property type="entry name" value="START-like_dom_sf"/>
</dbReference>
<dbReference type="CDD" id="cd07822">
    <property type="entry name" value="SRPBCC_4"/>
    <property type="match status" value="1"/>
</dbReference>
<dbReference type="SUPFAM" id="SSF55961">
    <property type="entry name" value="Bet v1-like"/>
    <property type="match status" value="1"/>
</dbReference>
<dbReference type="Gene3D" id="3.30.530.20">
    <property type="match status" value="1"/>
</dbReference>
<feature type="chain" id="PRO_5046430952" evidence="1">
    <location>
        <begin position="19"/>
        <end position="169"/>
    </location>
</feature>
<gene>
    <name evidence="2" type="ORF">QQ020_03140</name>
</gene>
<comment type="caution">
    <text evidence="2">The sequence shown here is derived from an EMBL/GenBank/DDBJ whole genome shotgun (WGS) entry which is preliminary data.</text>
</comment>
<evidence type="ECO:0000313" key="3">
    <source>
        <dbReference type="Proteomes" id="UP001172083"/>
    </source>
</evidence>
<evidence type="ECO:0000313" key="2">
    <source>
        <dbReference type="EMBL" id="MDN5211021.1"/>
    </source>
</evidence>
<accession>A0ABT8L173</accession>
<organism evidence="2 3">
    <name type="scientific">Agaribacillus aureus</name>
    <dbReference type="NCBI Taxonomy" id="3051825"/>
    <lineage>
        <taxon>Bacteria</taxon>
        <taxon>Pseudomonadati</taxon>
        <taxon>Bacteroidota</taxon>
        <taxon>Cytophagia</taxon>
        <taxon>Cytophagales</taxon>
        <taxon>Splendidivirgaceae</taxon>
        <taxon>Agaribacillus</taxon>
    </lineage>
</organism>
<feature type="signal peptide" evidence="1">
    <location>
        <begin position="1"/>
        <end position="18"/>
    </location>
</feature>
<keyword evidence="3" id="KW-1185">Reference proteome</keyword>
<reference evidence="2" key="1">
    <citation type="submission" date="2023-06" db="EMBL/GenBank/DDBJ databases">
        <title>Genomic of Agaribacillus aureum.</title>
        <authorList>
            <person name="Wang G."/>
        </authorList>
    </citation>
    <scope>NUCLEOTIDE SEQUENCE</scope>
    <source>
        <strain evidence="2">BMA12</strain>
    </source>
</reference>
<evidence type="ECO:0000256" key="1">
    <source>
        <dbReference type="SAM" id="SignalP"/>
    </source>
</evidence>